<dbReference type="Proteomes" id="UP000317893">
    <property type="component" value="Unassembled WGS sequence"/>
</dbReference>
<dbReference type="Gene3D" id="3.90.76.10">
    <property type="entry name" value="Dipeptide-binding Protein, Domain 1"/>
    <property type="match status" value="1"/>
</dbReference>
<reference evidence="3 4" key="1">
    <citation type="submission" date="2019-06" db="EMBL/GenBank/DDBJ databases">
        <title>Sequencing the genomes of 1000 actinobacteria strains.</title>
        <authorList>
            <person name="Klenk H.-P."/>
        </authorList>
    </citation>
    <scope>NUCLEOTIDE SEQUENCE [LARGE SCALE GENOMIC DNA]</scope>
    <source>
        <strain evidence="3 4">DSM 18607</strain>
    </source>
</reference>
<dbReference type="Gene3D" id="3.10.105.10">
    <property type="entry name" value="Dipeptide-binding Protein, Domain 3"/>
    <property type="match status" value="1"/>
</dbReference>
<dbReference type="OrthoDB" id="9796817at2"/>
<keyword evidence="1" id="KW-0732">Signal</keyword>
<evidence type="ECO:0000313" key="4">
    <source>
        <dbReference type="Proteomes" id="UP000317893"/>
    </source>
</evidence>
<keyword evidence="4" id="KW-1185">Reference proteome</keyword>
<dbReference type="AlphaFoldDB" id="A0A542DYB8"/>
<evidence type="ECO:0000256" key="1">
    <source>
        <dbReference type="SAM" id="SignalP"/>
    </source>
</evidence>
<dbReference type="Pfam" id="PF00496">
    <property type="entry name" value="SBP_bac_5"/>
    <property type="match status" value="1"/>
</dbReference>
<organism evidence="3 4">
    <name type="scientific">Lapillicoccus jejuensis</name>
    <dbReference type="NCBI Taxonomy" id="402171"/>
    <lineage>
        <taxon>Bacteria</taxon>
        <taxon>Bacillati</taxon>
        <taxon>Actinomycetota</taxon>
        <taxon>Actinomycetes</taxon>
        <taxon>Micrococcales</taxon>
        <taxon>Intrasporangiaceae</taxon>
        <taxon>Lapillicoccus</taxon>
    </lineage>
</organism>
<dbReference type="SUPFAM" id="SSF53850">
    <property type="entry name" value="Periplasmic binding protein-like II"/>
    <property type="match status" value="1"/>
</dbReference>
<dbReference type="GO" id="GO:1904680">
    <property type="term" value="F:peptide transmembrane transporter activity"/>
    <property type="evidence" value="ECO:0007669"/>
    <property type="project" value="TreeGrafter"/>
</dbReference>
<accession>A0A542DYB8</accession>
<feature type="signal peptide" evidence="1">
    <location>
        <begin position="1"/>
        <end position="28"/>
    </location>
</feature>
<dbReference type="GO" id="GO:0015833">
    <property type="term" value="P:peptide transport"/>
    <property type="evidence" value="ECO:0007669"/>
    <property type="project" value="TreeGrafter"/>
</dbReference>
<comment type="caution">
    <text evidence="3">The sequence shown here is derived from an EMBL/GenBank/DDBJ whole genome shotgun (WGS) entry which is preliminary data.</text>
</comment>
<feature type="chain" id="PRO_5021762321" evidence="1">
    <location>
        <begin position="29"/>
        <end position="569"/>
    </location>
</feature>
<dbReference type="Gene3D" id="3.40.190.10">
    <property type="entry name" value="Periplasmic binding protein-like II"/>
    <property type="match status" value="1"/>
</dbReference>
<sequence length="569" mass="61310">MTRRRGLPRPGRALLSAVLATGLATGLAACGGWRDTSVSGTGVSGVGGNVIPVLTFPAEADNSVGGLANYNPLAAKPLVQTPFFYEPLIVRNNLSCTETPWLATKATWTGATTLTFDIRPGVRWSDGQPFTAQDVAFTFNLGKQYQAADKAGVWNDTFGAKASSVVAKGDQVVLTFSGPAVGKYEGIIKTPILPEHVYGKVGDPTKYIDKSPVGTGSFLVDSYNGRRLTLKRNPDYWQADKIKVAKIVLEGTYDAPSAALKLRAGQLDAYWGEIPNPQKTFVGADPRTNKFWYAPNGSTVLTTNTQKRPFSDERFREAISYAMDKDAMSLKATYGIMQPASQTGLKLPYQSSLLPSRDRAASAPLPYDVAKAGSLLDAAGYRKGSDGYRTEPDGSPLAVTFTVQAGFIDYQAMADVVAAGLNRIGVRTQVTATAPDSVDQAKKTGDFQMMFEFLYGGCDVARGLGAKLVSSQIPTKTDIFPNVQRWDDPATDAVVADLDKTAARSQQTTLAGRLVDTMLTQYPVTPLIYAPSRILYRTDKAQGWPSEQNPYANPSDDKLLILTHLTPAR</sequence>
<dbReference type="InterPro" id="IPR039424">
    <property type="entry name" value="SBP_5"/>
</dbReference>
<dbReference type="PANTHER" id="PTHR30290">
    <property type="entry name" value="PERIPLASMIC BINDING COMPONENT OF ABC TRANSPORTER"/>
    <property type="match status" value="1"/>
</dbReference>
<evidence type="ECO:0000313" key="3">
    <source>
        <dbReference type="EMBL" id="TQJ08085.1"/>
    </source>
</evidence>
<gene>
    <name evidence="3" type="ORF">FB458_1166</name>
</gene>
<name>A0A542DYB8_9MICO</name>
<feature type="domain" description="Solute-binding protein family 5" evidence="2">
    <location>
        <begin position="99"/>
        <end position="451"/>
    </location>
</feature>
<dbReference type="CDD" id="cd08509">
    <property type="entry name" value="PBP2_TmCBP_oligosaccharides_like"/>
    <property type="match status" value="1"/>
</dbReference>
<dbReference type="RefSeq" id="WP_141847544.1">
    <property type="nucleotide sequence ID" value="NZ_BAAAPR010000002.1"/>
</dbReference>
<dbReference type="InterPro" id="IPR000914">
    <property type="entry name" value="SBP_5_dom"/>
</dbReference>
<dbReference type="PROSITE" id="PS51257">
    <property type="entry name" value="PROKAR_LIPOPROTEIN"/>
    <property type="match status" value="1"/>
</dbReference>
<dbReference type="EMBL" id="VFMN01000001">
    <property type="protein sequence ID" value="TQJ08085.1"/>
    <property type="molecule type" value="Genomic_DNA"/>
</dbReference>
<evidence type="ECO:0000259" key="2">
    <source>
        <dbReference type="Pfam" id="PF00496"/>
    </source>
</evidence>
<protein>
    <submittedName>
        <fullName evidence="3">Peptide/nickel transport system substrate-binding protein</fullName>
    </submittedName>
</protein>
<proteinExistence type="predicted"/>